<name>A0A427XEN6_9TREE</name>
<dbReference type="AlphaFoldDB" id="A0A427XEN6"/>
<organism evidence="2 3">
    <name type="scientific">Apiotrichum porosum</name>
    <dbReference type="NCBI Taxonomy" id="105984"/>
    <lineage>
        <taxon>Eukaryota</taxon>
        <taxon>Fungi</taxon>
        <taxon>Dikarya</taxon>
        <taxon>Basidiomycota</taxon>
        <taxon>Agaricomycotina</taxon>
        <taxon>Tremellomycetes</taxon>
        <taxon>Trichosporonales</taxon>
        <taxon>Trichosporonaceae</taxon>
        <taxon>Apiotrichum</taxon>
    </lineage>
</organism>
<dbReference type="GeneID" id="39588149"/>
<protein>
    <submittedName>
        <fullName evidence="2">Uncharacterized protein</fullName>
    </submittedName>
</protein>
<gene>
    <name evidence="2" type="ORF">EHS24_003606</name>
</gene>
<feature type="transmembrane region" description="Helical" evidence="1">
    <location>
        <begin position="132"/>
        <end position="151"/>
    </location>
</feature>
<keyword evidence="1" id="KW-0812">Transmembrane</keyword>
<feature type="transmembrane region" description="Helical" evidence="1">
    <location>
        <begin position="157"/>
        <end position="177"/>
    </location>
</feature>
<keyword evidence="1" id="KW-1133">Transmembrane helix</keyword>
<evidence type="ECO:0000313" key="2">
    <source>
        <dbReference type="EMBL" id="RSH77296.1"/>
    </source>
</evidence>
<dbReference type="EMBL" id="RSCE01000017">
    <property type="protein sequence ID" value="RSH77296.1"/>
    <property type="molecule type" value="Genomic_DNA"/>
</dbReference>
<sequence>MPAVQLSTSWPFAALVGAVSVGYTLLSQPIKTSGGQSTARNWASWSKRFDDVDFWMKMAFPMYMLHQFEEYGIDLRGRHFFFIETLCGQLGYPLASCPIRPWHLTYVNCGLVICSALRCRLRNAAPVLGSNFYGMCTINALIHISFCIRAGEYYNGGLATAILMLFPSGILCFRALLKSGQVTRAGVARSLLVGVVAHIGVLGGLKSRAAGLLTDVPWMIEEFLSLVVLMNFHLPGF</sequence>
<dbReference type="OrthoDB" id="5592777at2759"/>
<evidence type="ECO:0000313" key="3">
    <source>
        <dbReference type="Proteomes" id="UP000279236"/>
    </source>
</evidence>
<feature type="transmembrane region" description="Helical" evidence="1">
    <location>
        <begin position="6"/>
        <end position="26"/>
    </location>
</feature>
<accession>A0A427XEN6</accession>
<proteinExistence type="predicted"/>
<keyword evidence="1" id="KW-0472">Membrane</keyword>
<dbReference type="Pfam" id="PF13787">
    <property type="entry name" value="HXXEE"/>
    <property type="match status" value="1"/>
</dbReference>
<reference evidence="2 3" key="1">
    <citation type="submission" date="2018-11" db="EMBL/GenBank/DDBJ databases">
        <title>Genome sequence of Apiotrichum porosum DSM 27194.</title>
        <authorList>
            <person name="Aliyu H."/>
            <person name="Gorte O."/>
            <person name="Ochsenreither K."/>
        </authorList>
    </citation>
    <scope>NUCLEOTIDE SEQUENCE [LARGE SCALE GENOMIC DNA]</scope>
    <source>
        <strain evidence="2 3">DSM 27194</strain>
    </source>
</reference>
<feature type="transmembrane region" description="Helical" evidence="1">
    <location>
        <begin position="186"/>
        <end position="204"/>
    </location>
</feature>
<dbReference type="Proteomes" id="UP000279236">
    <property type="component" value="Unassembled WGS sequence"/>
</dbReference>
<dbReference type="InterPro" id="IPR025671">
    <property type="entry name" value="HXXEE"/>
</dbReference>
<keyword evidence="3" id="KW-1185">Reference proteome</keyword>
<dbReference type="RefSeq" id="XP_028472443.1">
    <property type="nucleotide sequence ID" value="XM_028619269.1"/>
</dbReference>
<comment type="caution">
    <text evidence="2">The sequence shown here is derived from an EMBL/GenBank/DDBJ whole genome shotgun (WGS) entry which is preliminary data.</text>
</comment>
<evidence type="ECO:0000256" key="1">
    <source>
        <dbReference type="SAM" id="Phobius"/>
    </source>
</evidence>